<accession>A0A2D1U4V9</accession>
<sequence length="72" mass="8312">MSQAKQISESLNTCKQYIDQFLKHSNTLDVSKLSANRGLMILAFYEELLALLYDNYNLFEADQSDMIDSEKN</sequence>
<keyword evidence="2" id="KW-1185">Reference proteome</keyword>
<reference evidence="1 2" key="1">
    <citation type="submission" date="2017-10" db="EMBL/GenBank/DDBJ databases">
        <title>Whole genome of Pedobacter ginsengisoli T01R-27 isolated from tomato rhizosphere.</title>
        <authorList>
            <person name="Weon H.-Y."/>
            <person name="Lee S.A."/>
            <person name="Sang M.K."/>
            <person name="Song J."/>
        </authorList>
    </citation>
    <scope>NUCLEOTIDE SEQUENCE [LARGE SCALE GENOMIC DNA]</scope>
    <source>
        <strain evidence="1 2">T01R-27</strain>
    </source>
</reference>
<dbReference type="Proteomes" id="UP000223749">
    <property type="component" value="Chromosome"/>
</dbReference>
<evidence type="ECO:0000313" key="2">
    <source>
        <dbReference type="Proteomes" id="UP000223749"/>
    </source>
</evidence>
<dbReference type="AlphaFoldDB" id="A0A2D1U4V9"/>
<protein>
    <submittedName>
        <fullName evidence="1">Uncharacterized protein</fullName>
    </submittedName>
</protein>
<name>A0A2D1U4V9_9SPHI</name>
<organism evidence="1 2">
    <name type="scientific">Pedobacter ginsengisoli</name>
    <dbReference type="NCBI Taxonomy" id="363852"/>
    <lineage>
        <taxon>Bacteria</taxon>
        <taxon>Pseudomonadati</taxon>
        <taxon>Bacteroidota</taxon>
        <taxon>Sphingobacteriia</taxon>
        <taxon>Sphingobacteriales</taxon>
        <taxon>Sphingobacteriaceae</taxon>
        <taxon>Pedobacter</taxon>
    </lineage>
</organism>
<gene>
    <name evidence="1" type="ORF">CPT03_09190</name>
</gene>
<dbReference type="EMBL" id="CP024091">
    <property type="protein sequence ID" value="ATP56637.1"/>
    <property type="molecule type" value="Genomic_DNA"/>
</dbReference>
<dbReference type="KEGG" id="pgs:CPT03_09190"/>
<proteinExistence type="predicted"/>
<evidence type="ECO:0000313" key="1">
    <source>
        <dbReference type="EMBL" id="ATP56637.1"/>
    </source>
</evidence>